<dbReference type="InterPro" id="IPR053842">
    <property type="entry name" value="NikA-like"/>
</dbReference>
<protein>
    <submittedName>
        <fullName evidence="1">Mobilization protein</fullName>
    </submittedName>
</protein>
<dbReference type="AlphaFoldDB" id="A0A2L1JDC9"/>
<reference evidence="1 2" key="1">
    <citation type="submission" date="2017-12" db="EMBL/GenBank/DDBJ databases">
        <title>Genome sequence of Pseudomonas palleroniana MAB3.</title>
        <authorList>
            <person name="Nascimento F.X."/>
        </authorList>
    </citation>
    <scope>NUCLEOTIDE SEQUENCE [LARGE SCALE GENOMIC DNA]</scope>
    <source>
        <strain evidence="1 2">MAB3</strain>
    </source>
</reference>
<evidence type="ECO:0000313" key="1">
    <source>
        <dbReference type="EMBL" id="AVE06492.1"/>
    </source>
</evidence>
<organism evidence="1 2">
    <name type="scientific">Pseudomonas palleroniana</name>
    <dbReference type="NCBI Taxonomy" id="191390"/>
    <lineage>
        <taxon>Bacteria</taxon>
        <taxon>Pseudomonadati</taxon>
        <taxon>Pseudomonadota</taxon>
        <taxon>Gammaproteobacteria</taxon>
        <taxon>Pseudomonadales</taxon>
        <taxon>Pseudomonadaceae</taxon>
        <taxon>Pseudomonas</taxon>
    </lineage>
</organism>
<dbReference type="Pfam" id="PF21983">
    <property type="entry name" value="NikA-like"/>
    <property type="match status" value="1"/>
</dbReference>
<sequence>MSLSEQRRRTGWLPAIRCFEEEEALVREKTHDSGMSVGQFVLAAALKRQTRSKIDSHVINELRRLGGLQKHLFRQSDGALSREHSNVLVEITDAIKRIGH</sequence>
<name>A0A2L1JDC9_9PSED</name>
<evidence type="ECO:0000313" key="2">
    <source>
        <dbReference type="Proteomes" id="UP000237830"/>
    </source>
</evidence>
<dbReference type="NCBIfam" id="NF041264">
    <property type="entry name" value="MobA"/>
    <property type="match status" value="1"/>
</dbReference>
<dbReference type="Proteomes" id="UP000237830">
    <property type="component" value="Chromosome"/>
</dbReference>
<accession>A0A2L1JDC9</accession>
<dbReference type="InterPro" id="IPR047751">
    <property type="entry name" value="MobA-like"/>
</dbReference>
<dbReference type="RefSeq" id="WP_104995173.1">
    <property type="nucleotide sequence ID" value="NZ_CP025494.1"/>
</dbReference>
<proteinExistence type="predicted"/>
<dbReference type="EMBL" id="CP025494">
    <property type="protein sequence ID" value="AVE06492.1"/>
    <property type="molecule type" value="Genomic_DNA"/>
</dbReference>
<gene>
    <name evidence="1" type="ORF">CYL20_18685</name>
</gene>